<dbReference type="Proteomes" id="UP000444316">
    <property type="component" value="Unassembled WGS sequence"/>
</dbReference>
<evidence type="ECO:0000313" key="3">
    <source>
        <dbReference type="Proteomes" id="UP000444316"/>
    </source>
</evidence>
<accession>A0A845HZP5</accession>
<dbReference type="PANTHER" id="PTHR43102">
    <property type="entry name" value="SLR1143 PROTEIN"/>
    <property type="match status" value="1"/>
</dbReference>
<dbReference type="InterPro" id="IPR029787">
    <property type="entry name" value="Nucleotide_cyclase"/>
</dbReference>
<sequence length="349" mass="38026">MQVAENVTSLPLARPQTEQFRLAALQRYQILDTGPDADIDFLTSLAARLCGMPLACVALVDSERVWFKSGHGVPTHTLARDDSYCALAVLGEGMTEISDVQQDYRTAAMSWSVQAPQVRHYCAAPLLSPDGYPLGTLAVLADQPGQLDEQQRSTLQQLARQIMAILDRNAAQAELARVLQERELLATTDELTGLHNRRSLQQKLTFEVARARRFRSHLSVLMLELDELAGLRVTLGPAAAEQVLASVGQLLRDNVRVIDVPSRYNDTQFCILLPNTPPDGAHILAGNLRRKIAAQPQQLAQRALTLTASVGVGALDFMDINDGDSLLQQAERALNLASSNSAGARPLHG</sequence>
<dbReference type="InterPro" id="IPR000160">
    <property type="entry name" value="GGDEF_dom"/>
</dbReference>
<dbReference type="PROSITE" id="PS50887">
    <property type="entry name" value="GGDEF"/>
    <property type="match status" value="1"/>
</dbReference>
<protein>
    <submittedName>
        <fullName evidence="2">Diguanylate cyclase</fullName>
    </submittedName>
</protein>
<dbReference type="InterPro" id="IPR043128">
    <property type="entry name" value="Rev_trsase/Diguanyl_cyclase"/>
</dbReference>
<dbReference type="InterPro" id="IPR003018">
    <property type="entry name" value="GAF"/>
</dbReference>
<evidence type="ECO:0000259" key="1">
    <source>
        <dbReference type="PROSITE" id="PS50887"/>
    </source>
</evidence>
<dbReference type="SMART" id="SM00065">
    <property type="entry name" value="GAF"/>
    <property type="match status" value="1"/>
</dbReference>
<dbReference type="CDD" id="cd01949">
    <property type="entry name" value="GGDEF"/>
    <property type="match status" value="1"/>
</dbReference>
<dbReference type="EMBL" id="WWCL01000001">
    <property type="protein sequence ID" value="MYN43948.1"/>
    <property type="molecule type" value="Genomic_DNA"/>
</dbReference>
<dbReference type="Gene3D" id="3.30.70.270">
    <property type="match status" value="1"/>
</dbReference>
<organism evidence="2 3">
    <name type="scientific">Duganella fentianensis</name>
    <dbReference type="NCBI Taxonomy" id="2692177"/>
    <lineage>
        <taxon>Bacteria</taxon>
        <taxon>Pseudomonadati</taxon>
        <taxon>Pseudomonadota</taxon>
        <taxon>Betaproteobacteria</taxon>
        <taxon>Burkholderiales</taxon>
        <taxon>Oxalobacteraceae</taxon>
        <taxon>Telluria group</taxon>
        <taxon>Duganella</taxon>
    </lineage>
</organism>
<feature type="domain" description="GGDEF" evidence="1">
    <location>
        <begin position="216"/>
        <end position="349"/>
    </location>
</feature>
<dbReference type="NCBIfam" id="TIGR00254">
    <property type="entry name" value="GGDEF"/>
    <property type="match status" value="1"/>
</dbReference>
<dbReference type="SMART" id="SM00267">
    <property type="entry name" value="GGDEF"/>
    <property type="match status" value="1"/>
</dbReference>
<name>A0A845HZP5_9BURK</name>
<dbReference type="SUPFAM" id="SSF55073">
    <property type="entry name" value="Nucleotide cyclase"/>
    <property type="match status" value="1"/>
</dbReference>
<evidence type="ECO:0000313" key="2">
    <source>
        <dbReference type="EMBL" id="MYN43948.1"/>
    </source>
</evidence>
<reference evidence="2" key="1">
    <citation type="submission" date="2019-12" db="EMBL/GenBank/DDBJ databases">
        <title>Novel species isolated from a subtropical stream in China.</title>
        <authorList>
            <person name="Lu H."/>
        </authorList>
    </citation>
    <scope>NUCLEOTIDE SEQUENCE [LARGE SCALE GENOMIC DNA]</scope>
    <source>
        <strain evidence="2">FT93W</strain>
    </source>
</reference>
<dbReference type="Gene3D" id="3.30.450.40">
    <property type="match status" value="1"/>
</dbReference>
<dbReference type="SUPFAM" id="SSF55781">
    <property type="entry name" value="GAF domain-like"/>
    <property type="match status" value="1"/>
</dbReference>
<dbReference type="InterPro" id="IPR029016">
    <property type="entry name" value="GAF-like_dom_sf"/>
</dbReference>
<dbReference type="RefSeq" id="WP_161033722.1">
    <property type="nucleotide sequence ID" value="NZ_WWCL01000001.1"/>
</dbReference>
<dbReference type="Pfam" id="PF13185">
    <property type="entry name" value="GAF_2"/>
    <property type="match status" value="1"/>
</dbReference>
<dbReference type="Pfam" id="PF00990">
    <property type="entry name" value="GGDEF"/>
    <property type="match status" value="1"/>
</dbReference>
<keyword evidence="3" id="KW-1185">Reference proteome</keyword>
<dbReference type="PANTHER" id="PTHR43102:SF2">
    <property type="entry name" value="GAF DOMAIN-CONTAINING PROTEIN"/>
    <property type="match status" value="1"/>
</dbReference>
<gene>
    <name evidence="2" type="ORF">GTP23_02560</name>
</gene>
<comment type="caution">
    <text evidence="2">The sequence shown here is derived from an EMBL/GenBank/DDBJ whole genome shotgun (WGS) entry which is preliminary data.</text>
</comment>
<proteinExistence type="predicted"/>
<dbReference type="AlphaFoldDB" id="A0A845HZP5"/>